<dbReference type="EMBL" id="DWWT01000077">
    <property type="protein sequence ID" value="HJC07249.1"/>
    <property type="molecule type" value="Genomic_DNA"/>
</dbReference>
<dbReference type="Proteomes" id="UP000823910">
    <property type="component" value="Unassembled WGS sequence"/>
</dbReference>
<dbReference type="Pfam" id="PF02645">
    <property type="entry name" value="DegV"/>
    <property type="match status" value="1"/>
</dbReference>
<dbReference type="PANTHER" id="PTHR33434">
    <property type="entry name" value="DEGV DOMAIN-CONTAINING PROTEIN DR_1986-RELATED"/>
    <property type="match status" value="1"/>
</dbReference>
<organism evidence="3 4">
    <name type="scientific">Candidatus Enterocloster excrementipullorum</name>
    <dbReference type="NCBI Taxonomy" id="2838559"/>
    <lineage>
        <taxon>Bacteria</taxon>
        <taxon>Bacillati</taxon>
        <taxon>Bacillota</taxon>
        <taxon>Clostridia</taxon>
        <taxon>Lachnospirales</taxon>
        <taxon>Lachnospiraceae</taxon>
        <taxon>Enterocloster</taxon>
    </lineage>
</organism>
<evidence type="ECO:0000313" key="4">
    <source>
        <dbReference type="Proteomes" id="UP000823910"/>
    </source>
</evidence>
<dbReference type="GO" id="GO:0008289">
    <property type="term" value="F:lipid binding"/>
    <property type="evidence" value="ECO:0007669"/>
    <property type="project" value="UniProtKB-KW"/>
</dbReference>
<evidence type="ECO:0000256" key="2">
    <source>
        <dbReference type="ARBA" id="ARBA00023121"/>
    </source>
</evidence>
<dbReference type="InterPro" id="IPR043168">
    <property type="entry name" value="DegV_C"/>
</dbReference>
<protein>
    <submittedName>
        <fullName evidence="3">DegV family protein</fullName>
    </submittedName>
</protein>
<dbReference type="InterPro" id="IPR050270">
    <property type="entry name" value="DegV_domain_contain"/>
</dbReference>
<dbReference type="PROSITE" id="PS51482">
    <property type="entry name" value="DEGV"/>
    <property type="match status" value="1"/>
</dbReference>
<sequence length="294" mass="32287">MADSYVITCCSTADMPASYMEAHSIPYARFHFRMDGREYEDDLGASISFEEFYKKIDEGAMPTTAQVNPEQYRALFEPILAEGKDVLHLALSSGISGSVGSARIAAQTLSEKYPDRRIEVIDSLCASVGYGLLVDTALERQAAGEDLSALSAWITENRTRLHHWFTTSDLTHFRRGGRVSASAAFFGNMLNICPIMQVSRAGTLIPQEKCRGTKKSLRELKDRMVLHAQEGAAYPGKCFVGHSARPEEARYLANLIEEAFPQLAGKILITSIGTVIGSHTGPGTVVVVFWGDER</sequence>
<reference evidence="3" key="2">
    <citation type="submission" date="2021-04" db="EMBL/GenBank/DDBJ databases">
        <authorList>
            <person name="Gilroy R."/>
        </authorList>
    </citation>
    <scope>NUCLEOTIDE SEQUENCE</scope>
    <source>
        <strain evidence="3">CHK180-15479</strain>
    </source>
</reference>
<evidence type="ECO:0000313" key="3">
    <source>
        <dbReference type="EMBL" id="HJC07249.1"/>
    </source>
</evidence>
<dbReference type="Gene3D" id="3.30.1180.10">
    <property type="match status" value="1"/>
</dbReference>
<reference evidence="3" key="1">
    <citation type="journal article" date="2021" name="PeerJ">
        <title>Extensive microbial diversity within the chicken gut microbiome revealed by metagenomics and culture.</title>
        <authorList>
            <person name="Gilroy R."/>
            <person name="Ravi A."/>
            <person name="Getino M."/>
            <person name="Pursley I."/>
            <person name="Horton D.L."/>
            <person name="Alikhan N.F."/>
            <person name="Baker D."/>
            <person name="Gharbi K."/>
            <person name="Hall N."/>
            <person name="Watson M."/>
            <person name="Adriaenssens E.M."/>
            <person name="Foster-Nyarko E."/>
            <person name="Jarju S."/>
            <person name="Secka A."/>
            <person name="Antonio M."/>
            <person name="Oren A."/>
            <person name="Chaudhuri R.R."/>
            <person name="La Ragione R."/>
            <person name="Hildebrand F."/>
            <person name="Pallen M.J."/>
        </authorList>
    </citation>
    <scope>NUCLEOTIDE SEQUENCE</scope>
    <source>
        <strain evidence="3">CHK180-15479</strain>
    </source>
</reference>
<evidence type="ECO:0000256" key="1">
    <source>
        <dbReference type="ARBA" id="ARBA00003238"/>
    </source>
</evidence>
<keyword evidence="2" id="KW-0446">Lipid-binding</keyword>
<comment type="caution">
    <text evidence="3">The sequence shown here is derived from an EMBL/GenBank/DDBJ whole genome shotgun (WGS) entry which is preliminary data.</text>
</comment>
<dbReference type="NCBIfam" id="TIGR00762">
    <property type="entry name" value="DegV"/>
    <property type="match status" value="1"/>
</dbReference>
<dbReference type="Gene3D" id="2.20.28.50">
    <property type="entry name" value="degv family protein"/>
    <property type="match status" value="1"/>
</dbReference>
<dbReference type="Gene3D" id="3.40.50.10440">
    <property type="entry name" value="Dihydroxyacetone kinase, domain 1"/>
    <property type="match status" value="1"/>
</dbReference>
<name>A0A9D2N343_9FIRM</name>
<dbReference type="PANTHER" id="PTHR33434:SF3">
    <property type="entry name" value="DEGV DOMAIN-CONTAINING PROTEIN YITS"/>
    <property type="match status" value="1"/>
</dbReference>
<dbReference type="InterPro" id="IPR003797">
    <property type="entry name" value="DegV"/>
</dbReference>
<comment type="function">
    <text evidence="1">May bind long-chain fatty acids, such as palmitate, and may play a role in lipid transport or fatty acid metabolism.</text>
</comment>
<dbReference type="SUPFAM" id="SSF82549">
    <property type="entry name" value="DAK1/DegV-like"/>
    <property type="match status" value="1"/>
</dbReference>
<gene>
    <name evidence="3" type="ORF">H9704_14080</name>
</gene>
<dbReference type="AlphaFoldDB" id="A0A9D2N343"/>
<proteinExistence type="predicted"/>
<accession>A0A9D2N343</accession>